<proteinExistence type="predicted"/>
<reference evidence="3" key="1">
    <citation type="submission" date="2014-09" db="EMBL/GenBank/DDBJ databases">
        <authorList>
            <person name="Magalhaes I.L.F."/>
            <person name="Oliveira U."/>
            <person name="Santos F.R."/>
            <person name="Vidigal T.H.D.A."/>
            <person name="Brescovit A.D."/>
            <person name="Santos A.J."/>
        </authorList>
    </citation>
    <scope>NUCLEOTIDE SEQUENCE</scope>
    <source>
        <tissue evidence="3">Shoot tissue taken approximately 20 cm above the soil surface</tissue>
    </source>
</reference>
<dbReference type="Pfam" id="PF04195">
    <property type="entry name" value="Transposase_28"/>
    <property type="match status" value="1"/>
</dbReference>
<protein>
    <recommendedName>
        <fullName evidence="2">Transposase (putative) gypsy type domain-containing protein</fullName>
    </recommendedName>
</protein>
<name>A0A0A9FEH7_ARUDO</name>
<keyword evidence="1" id="KW-1133">Transmembrane helix</keyword>
<dbReference type="PANTHER" id="PTHR33026:SF7">
    <property type="entry name" value="OS03G0100275 PROTEIN"/>
    <property type="match status" value="1"/>
</dbReference>
<dbReference type="PANTHER" id="PTHR33026">
    <property type="entry name" value="OS06G0360600 PROTEIN"/>
    <property type="match status" value="1"/>
</dbReference>
<keyword evidence="1" id="KW-0472">Membrane</keyword>
<evidence type="ECO:0000259" key="2">
    <source>
        <dbReference type="Pfam" id="PF04195"/>
    </source>
</evidence>
<sequence>MHPIEMAPKKTCSQNKKAAASEAAVETEVASPWKTMTVTSFDLESLVSRRMLPSRSVGWLPTFGEKELNPQGAEIVVFAIFFWFGFALLANSFFHSLLDFYGIRVTHLNPNSVFAIAIFSTSVRLTLGFLRTLISFAICITSNLSRVLLISAPLVVLVFSFGTVGVVNTLA</sequence>
<organism evidence="3">
    <name type="scientific">Arundo donax</name>
    <name type="common">Giant reed</name>
    <name type="synonym">Donax arundinaceus</name>
    <dbReference type="NCBI Taxonomy" id="35708"/>
    <lineage>
        <taxon>Eukaryota</taxon>
        <taxon>Viridiplantae</taxon>
        <taxon>Streptophyta</taxon>
        <taxon>Embryophyta</taxon>
        <taxon>Tracheophyta</taxon>
        <taxon>Spermatophyta</taxon>
        <taxon>Magnoliopsida</taxon>
        <taxon>Liliopsida</taxon>
        <taxon>Poales</taxon>
        <taxon>Poaceae</taxon>
        <taxon>PACMAD clade</taxon>
        <taxon>Arundinoideae</taxon>
        <taxon>Arundineae</taxon>
        <taxon>Arundo</taxon>
    </lineage>
</organism>
<evidence type="ECO:0000256" key="1">
    <source>
        <dbReference type="SAM" id="Phobius"/>
    </source>
</evidence>
<evidence type="ECO:0000313" key="3">
    <source>
        <dbReference type="EMBL" id="JAE10767.1"/>
    </source>
</evidence>
<dbReference type="InterPro" id="IPR007321">
    <property type="entry name" value="Transposase_28"/>
</dbReference>
<dbReference type="AlphaFoldDB" id="A0A0A9FEH7"/>
<feature type="transmembrane region" description="Helical" evidence="1">
    <location>
        <begin position="147"/>
        <end position="167"/>
    </location>
</feature>
<dbReference type="EMBL" id="GBRH01187129">
    <property type="protein sequence ID" value="JAE10767.1"/>
    <property type="molecule type" value="Transcribed_RNA"/>
</dbReference>
<accession>A0A0A9FEH7</accession>
<feature type="domain" description="Transposase (putative) gypsy type" evidence="2">
    <location>
        <begin position="76"/>
        <end position="120"/>
    </location>
</feature>
<feature type="transmembrane region" description="Helical" evidence="1">
    <location>
        <begin position="75"/>
        <end position="94"/>
    </location>
</feature>
<feature type="transmembrane region" description="Helical" evidence="1">
    <location>
        <begin position="114"/>
        <end position="140"/>
    </location>
</feature>
<reference evidence="3" key="2">
    <citation type="journal article" date="2015" name="Data Brief">
        <title>Shoot transcriptome of the giant reed, Arundo donax.</title>
        <authorList>
            <person name="Barrero R.A."/>
            <person name="Guerrero F.D."/>
            <person name="Moolhuijzen P."/>
            <person name="Goolsby J.A."/>
            <person name="Tidwell J."/>
            <person name="Bellgard S.E."/>
            <person name="Bellgard M.I."/>
        </authorList>
    </citation>
    <scope>NUCLEOTIDE SEQUENCE</scope>
    <source>
        <tissue evidence="3">Shoot tissue taken approximately 20 cm above the soil surface</tissue>
    </source>
</reference>
<keyword evidence="1" id="KW-0812">Transmembrane</keyword>